<reference evidence="13 14" key="1">
    <citation type="journal article" date="2015" name="Genome Announc.">
        <title>Expanding the biotechnology potential of lactobacilli through comparative genomics of 213 strains and associated genera.</title>
        <authorList>
            <person name="Sun Z."/>
            <person name="Harris H.M."/>
            <person name="McCann A."/>
            <person name="Guo C."/>
            <person name="Argimon S."/>
            <person name="Zhang W."/>
            <person name="Yang X."/>
            <person name="Jeffery I.B."/>
            <person name="Cooney J.C."/>
            <person name="Kagawa T.F."/>
            <person name="Liu W."/>
            <person name="Song Y."/>
            <person name="Salvetti E."/>
            <person name="Wrobel A."/>
            <person name="Rasinkangas P."/>
            <person name="Parkhill J."/>
            <person name="Rea M.C."/>
            <person name="O'Sullivan O."/>
            <person name="Ritari J."/>
            <person name="Douillard F.P."/>
            <person name="Paul Ross R."/>
            <person name="Yang R."/>
            <person name="Briner A.E."/>
            <person name="Felis G.E."/>
            <person name="de Vos W.M."/>
            <person name="Barrangou R."/>
            <person name="Klaenhammer T.R."/>
            <person name="Caufield P.W."/>
            <person name="Cui Y."/>
            <person name="Zhang H."/>
            <person name="O'Toole P.W."/>
        </authorList>
    </citation>
    <scope>NUCLEOTIDE SEQUENCE [LARGE SCALE GENOMIC DNA]</scope>
    <source>
        <strain evidence="13 14">DSM 16041</strain>
    </source>
</reference>
<comment type="cofactor">
    <cofactor evidence="2 11">
        <name>FAD</name>
        <dbReference type="ChEBI" id="CHEBI:57692"/>
    </cofactor>
</comment>
<evidence type="ECO:0000256" key="11">
    <source>
        <dbReference type="RuleBase" id="RU364052"/>
    </source>
</evidence>
<evidence type="ECO:0000256" key="10">
    <source>
        <dbReference type="ARBA" id="ARBA00023133"/>
    </source>
</evidence>
<evidence type="ECO:0000256" key="8">
    <source>
        <dbReference type="ARBA" id="ARBA00022827"/>
    </source>
</evidence>
<keyword evidence="9 11" id="KW-0560">Oxidoreductase</keyword>
<evidence type="ECO:0000256" key="1">
    <source>
        <dbReference type="ARBA" id="ARBA00001755"/>
    </source>
</evidence>
<organism evidence="13 14">
    <name type="scientific">Limosilactobacillus antri DSM 16041</name>
    <dbReference type="NCBI Taxonomy" id="525309"/>
    <lineage>
        <taxon>Bacteria</taxon>
        <taxon>Bacillati</taxon>
        <taxon>Bacillota</taxon>
        <taxon>Bacilli</taxon>
        <taxon>Lactobacillales</taxon>
        <taxon>Lactobacillaceae</taxon>
        <taxon>Limosilactobacillus</taxon>
    </lineage>
</organism>
<protein>
    <recommendedName>
        <fullName evidence="6 11">Coproporphyrinogen III oxidase</fullName>
        <ecNumber evidence="5 11">1.3.3.15</ecNumber>
    </recommendedName>
</protein>
<keyword evidence="8 11" id="KW-0274">FAD</keyword>
<evidence type="ECO:0000256" key="3">
    <source>
        <dbReference type="ARBA" id="ARBA00004744"/>
    </source>
</evidence>
<evidence type="ECO:0000256" key="5">
    <source>
        <dbReference type="ARBA" id="ARBA00012402"/>
    </source>
</evidence>
<accession>A0ABR5NZE4</accession>
<evidence type="ECO:0000256" key="7">
    <source>
        <dbReference type="ARBA" id="ARBA00022630"/>
    </source>
</evidence>
<comment type="similarity">
    <text evidence="4 11">Belongs to the protoporphyrinogen/coproporphyrinogen oxidase family. Coproporphyrinogen III oxidase subfamily.</text>
</comment>
<comment type="caution">
    <text evidence="13">The sequence shown here is derived from an EMBL/GenBank/DDBJ whole genome shotgun (WGS) entry which is preliminary data.</text>
</comment>
<dbReference type="InterPro" id="IPR002937">
    <property type="entry name" value="Amino_oxidase"/>
</dbReference>
<comment type="catalytic activity">
    <reaction evidence="1">
        <text>coproporphyrinogen III + 3 O2 = coproporphyrin III + 3 H2O2</text>
        <dbReference type="Rhea" id="RHEA:43436"/>
        <dbReference type="ChEBI" id="CHEBI:15379"/>
        <dbReference type="ChEBI" id="CHEBI:16240"/>
        <dbReference type="ChEBI" id="CHEBI:57309"/>
        <dbReference type="ChEBI" id="CHEBI:131725"/>
        <dbReference type="EC" id="1.3.3.15"/>
    </reaction>
    <physiologicalReaction direction="left-to-right" evidence="1">
        <dbReference type="Rhea" id="RHEA:43437"/>
    </physiologicalReaction>
</comment>
<keyword evidence="14" id="KW-1185">Reference proteome</keyword>
<evidence type="ECO:0000256" key="4">
    <source>
        <dbReference type="ARBA" id="ARBA00008310"/>
    </source>
</evidence>
<evidence type="ECO:0000256" key="6">
    <source>
        <dbReference type="ARBA" id="ARBA00019046"/>
    </source>
</evidence>
<name>A0ABR5NZE4_9LACO</name>
<keyword evidence="11" id="KW-0963">Cytoplasm</keyword>
<dbReference type="EC" id="1.3.3.15" evidence="5 11"/>
<dbReference type="PANTHER" id="PTHR42923:SF3">
    <property type="entry name" value="PROTOPORPHYRINOGEN OXIDASE"/>
    <property type="match status" value="1"/>
</dbReference>
<evidence type="ECO:0000256" key="2">
    <source>
        <dbReference type="ARBA" id="ARBA00001974"/>
    </source>
</evidence>
<dbReference type="Pfam" id="PF01593">
    <property type="entry name" value="Amino_oxidase"/>
    <property type="match status" value="1"/>
</dbReference>
<comment type="function">
    <text evidence="11">Involved in coproporphyrin-dependent heme b biosynthesis. Catalyzes the oxidation of coproporphyrinogen III to coproporphyrin III.</text>
</comment>
<dbReference type="PANTHER" id="PTHR42923">
    <property type="entry name" value="PROTOPORPHYRINOGEN OXIDASE"/>
    <property type="match status" value="1"/>
</dbReference>
<comment type="pathway">
    <text evidence="3 11">Porphyrin-containing compound metabolism; protoheme biosynthesis.</text>
</comment>
<dbReference type="Proteomes" id="UP000051883">
    <property type="component" value="Unassembled WGS sequence"/>
</dbReference>
<gene>
    <name evidence="13" type="ORF">FC31_GL000607</name>
</gene>
<evidence type="ECO:0000313" key="13">
    <source>
        <dbReference type="EMBL" id="KRK59587.1"/>
    </source>
</evidence>
<sequence length="191" mass="21758">MWDIQLYESADRFGGKVQTKHIQRYTVEMGPDSYLARKPAMTKLVTELGLSKDVVINKTDQAYIYSRRKLYPIPGGSIVGIPTKLIPFAETRLLSTAAKFRVLSDYFKRPYSNQGDVSIGDFFKYHLGEEMVAQLIEPLMAGIYGGDIYKLSLDSAFPQFHQMERRSGNLIRGVLDLKNVAYRNVREYSVS</sequence>
<proteinExistence type="inferred from homology"/>
<feature type="domain" description="Amine oxidase" evidence="12">
    <location>
        <begin position="3"/>
        <end position="173"/>
    </location>
</feature>
<evidence type="ECO:0000259" key="12">
    <source>
        <dbReference type="Pfam" id="PF01593"/>
    </source>
</evidence>
<dbReference type="Gene3D" id="3.50.50.60">
    <property type="entry name" value="FAD/NAD(P)-binding domain"/>
    <property type="match status" value="1"/>
</dbReference>
<dbReference type="InterPro" id="IPR036188">
    <property type="entry name" value="FAD/NAD-bd_sf"/>
</dbReference>
<dbReference type="InterPro" id="IPR050464">
    <property type="entry name" value="Zeta_carotene_desat/Oxidored"/>
</dbReference>
<evidence type="ECO:0000313" key="14">
    <source>
        <dbReference type="Proteomes" id="UP000051883"/>
    </source>
</evidence>
<dbReference type="InterPro" id="IPR004572">
    <property type="entry name" value="Protoporphyrinogen_oxidase"/>
</dbReference>
<dbReference type="SUPFAM" id="SSF51905">
    <property type="entry name" value="FAD/NAD(P)-binding domain"/>
    <property type="match status" value="1"/>
</dbReference>
<keyword evidence="7 11" id="KW-0285">Flavoprotein</keyword>
<keyword evidence="10 11" id="KW-0350">Heme biosynthesis</keyword>
<evidence type="ECO:0000256" key="9">
    <source>
        <dbReference type="ARBA" id="ARBA00023002"/>
    </source>
</evidence>
<comment type="subcellular location">
    <subcellularLocation>
        <location evidence="11">Cytoplasm</location>
    </subcellularLocation>
</comment>
<dbReference type="EMBL" id="AZDK01000018">
    <property type="protein sequence ID" value="KRK59587.1"/>
    <property type="molecule type" value="Genomic_DNA"/>
</dbReference>
<dbReference type="NCBIfam" id="TIGR00562">
    <property type="entry name" value="proto_IX_ox"/>
    <property type="match status" value="1"/>
</dbReference>